<reference evidence="2" key="2">
    <citation type="submission" date="2025-05" db="UniProtKB">
        <authorList>
            <consortium name="EnsemblMetazoa"/>
        </authorList>
    </citation>
    <scope>IDENTIFICATION</scope>
    <source>
        <strain evidence="2">Foshan</strain>
    </source>
</reference>
<dbReference type="Proteomes" id="UP000069940">
    <property type="component" value="Unassembled WGS sequence"/>
</dbReference>
<accession>A0ABM1XUC7</accession>
<evidence type="ECO:0000259" key="1">
    <source>
        <dbReference type="Pfam" id="PF22936"/>
    </source>
</evidence>
<evidence type="ECO:0000313" key="2">
    <source>
        <dbReference type="EnsemblMetazoa" id="AALFPA23_002946.P3054"/>
    </source>
</evidence>
<organism evidence="2 3">
    <name type="scientific">Aedes albopictus</name>
    <name type="common">Asian tiger mosquito</name>
    <name type="synonym">Stegomyia albopicta</name>
    <dbReference type="NCBI Taxonomy" id="7160"/>
    <lineage>
        <taxon>Eukaryota</taxon>
        <taxon>Metazoa</taxon>
        <taxon>Ecdysozoa</taxon>
        <taxon>Arthropoda</taxon>
        <taxon>Hexapoda</taxon>
        <taxon>Insecta</taxon>
        <taxon>Pterygota</taxon>
        <taxon>Neoptera</taxon>
        <taxon>Endopterygota</taxon>
        <taxon>Diptera</taxon>
        <taxon>Nematocera</taxon>
        <taxon>Culicoidea</taxon>
        <taxon>Culicidae</taxon>
        <taxon>Culicinae</taxon>
        <taxon>Aedini</taxon>
        <taxon>Aedes</taxon>
        <taxon>Stegomyia</taxon>
    </lineage>
</organism>
<reference evidence="3" key="1">
    <citation type="journal article" date="2015" name="Proc. Natl. Acad. Sci. U.S.A.">
        <title>Genome sequence of the Asian Tiger mosquito, Aedes albopictus, reveals insights into its biology, genetics, and evolution.</title>
        <authorList>
            <person name="Chen X.G."/>
            <person name="Jiang X."/>
            <person name="Gu J."/>
            <person name="Xu M."/>
            <person name="Wu Y."/>
            <person name="Deng Y."/>
            <person name="Zhang C."/>
            <person name="Bonizzoni M."/>
            <person name="Dermauw W."/>
            <person name="Vontas J."/>
            <person name="Armbruster P."/>
            <person name="Huang X."/>
            <person name="Yang Y."/>
            <person name="Zhang H."/>
            <person name="He W."/>
            <person name="Peng H."/>
            <person name="Liu Y."/>
            <person name="Wu K."/>
            <person name="Chen J."/>
            <person name="Lirakis M."/>
            <person name="Topalis P."/>
            <person name="Van Leeuwen T."/>
            <person name="Hall A.B."/>
            <person name="Jiang X."/>
            <person name="Thorpe C."/>
            <person name="Mueller R.L."/>
            <person name="Sun C."/>
            <person name="Waterhouse R.M."/>
            <person name="Yan G."/>
            <person name="Tu Z.J."/>
            <person name="Fang X."/>
            <person name="James A.A."/>
        </authorList>
    </citation>
    <scope>NUCLEOTIDE SEQUENCE [LARGE SCALE GENOMIC DNA]</scope>
    <source>
        <strain evidence="3">Foshan</strain>
    </source>
</reference>
<dbReference type="EnsemblMetazoa" id="AALFPA23_002946.R3054">
    <property type="protein sequence ID" value="AALFPA23_002946.P3054"/>
    <property type="gene ID" value="AALFPA23_002946"/>
</dbReference>
<protein>
    <recommendedName>
        <fullName evidence="1">Retrovirus-related Pol polyprotein from transposon TNT 1-94-like beta-barrel domain-containing protein</fullName>
    </recommendedName>
</protein>
<sequence>MENVEAPVTGSSSRESGSRNVCFTATVKGGIKTEGWLIDSGSSMHMTGKIEQLKDVVPCNKGVFLADGKMASVRATGTCEFSKRGVTGEKIDVKLKNVLYVPGLAANVMSVSRMVDAGYNISFGHELCMVLDGAEAVFVGKRPGEGYWIQEE</sequence>
<evidence type="ECO:0000313" key="3">
    <source>
        <dbReference type="Proteomes" id="UP000069940"/>
    </source>
</evidence>
<dbReference type="RefSeq" id="XP_062709345.1">
    <property type="nucleotide sequence ID" value="XM_062853361.1"/>
</dbReference>
<name>A0ABM1XUC7_AEDAL</name>
<dbReference type="InterPro" id="IPR054722">
    <property type="entry name" value="PolX-like_BBD"/>
</dbReference>
<proteinExistence type="predicted"/>
<dbReference type="GeneID" id="134288446"/>
<keyword evidence="3" id="KW-1185">Reference proteome</keyword>
<dbReference type="Pfam" id="PF22936">
    <property type="entry name" value="Pol_BBD"/>
    <property type="match status" value="1"/>
</dbReference>
<feature type="domain" description="Retrovirus-related Pol polyprotein from transposon TNT 1-94-like beta-barrel" evidence="1">
    <location>
        <begin position="36"/>
        <end position="119"/>
    </location>
</feature>